<organism evidence="1 2">
    <name type="scientific">Clunio marinus</name>
    <dbReference type="NCBI Taxonomy" id="568069"/>
    <lineage>
        <taxon>Eukaryota</taxon>
        <taxon>Metazoa</taxon>
        <taxon>Ecdysozoa</taxon>
        <taxon>Arthropoda</taxon>
        <taxon>Hexapoda</taxon>
        <taxon>Insecta</taxon>
        <taxon>Pterygota</taxon>
        <taxon>Neoptera</taxon>
        <taxon>Endopterygota</taxon>
        <taxon>Diptera</taxon>
        <taxon>Nematocera</taxon>
        <taxon>Chironomoidea</taxon>
        <taxon>Chironomidae</taxon>
        <taxon>Clunio</taxon>
    </lineage>
</organism>
<accession>A0A1J1HZ52</accession>
<sequence>MQQLLKRRVRARTGAALSHIFLNFDGSIEKEKLALIYSTGFQLHTYTSERCRQRQQTKAARDGVRKGFGLYRKEKSWWKKEKYYVQMMMLMARGCRSSTTKKKQQQQRRPNELHVECGKAMDIEA</sequence>
<evidence type="ECO:0000313" key="2">
    <source>
        <dbReference type="Proteomes" id="UP000183832"/>
    </source>
</evidence>
<gene>
    <name evidence="1" type="ORF">CLUMA_CG005074</name>
</gene>
<keyword evidence="2" id="KW-1185">Reference proteome</keyword>
<evidence type="ECO:0000313" key="1">
    <source>
        <dbReference type="EMBL" id="CRK91401.1"/>
    </source>
</evidence>
<name>A0A1J1HZ52_9DIPT</name>
<dbReference type="EMBL" id="CVRI01000020">
    <property type="protein sequence ID" value="CRK91401.1"/>
    <property type="molecule type" value="Genomic_DNA"/>
</dbReference>
<dbReference type="Proteomes" id="UP000183832">
    <property type="component" value="Unassembled WGS sequence"/>
</dbReference>
<protein>
    <submittedName>
        <fullName evidence="1">CLUMA_CG005074, isoform A</fullName>
    </submittedName>
</protein>
<proteinExistence type="predicted"/>
<dbReference type="AlphaFoldDB" id="A0A1J1HZ52"/>
<reference evidence="1 2" key="1">
    <citation type="submission" date="2015-04" db="EMBL/GenBank/DDBJ databases">
        <authorList>
            <person name="Syromyatnikov M.Y."/>
            <person name="Popov V.N."/>
        </authorList>
    </citation>
    <scope>NUCLEOTIDE SEQUENCE [LARGE SCALE GENOMIC DNA]</scope>
</reference>